<dbReference type="SUPFAM" id="SSF50621">
    <property type="entry name" value="Alanine racemase C-terminal domain-like"/>
    <property type="match status" value="1"/>
</dbReference>
<evidence type="ECO:0000259" key="5">
    <source>
        <dbReference type="Pfam" id="PF02784"/>
    </source>
</evidence>
<feature type="modified residue" description="N6-(pyridoxal phosphate)lysine" evidence="4">
    <location>
        <position position="56"/>
    </location>
</feature>
<sequence>MDSIYNTILHEYALINDSTPSIDLFDLNYFNSRIDSLKSVFPQGGNSPFTHTFAVKANPIRGVLLAVKKQGLGAECASISEVLLALSLDFEPSKVIYDSPCKTREDIRIALDTGVVMNLDNEWEMEMVDEALATDGSDLDIDSLSIGLRINPLVGGGNIDILNTSTKASKFGLPLREDTEEKILNLYQKYKWLNGIHIHVGSQGVPLNLFVDATKKLMDFVNKVEDRRGGKVLKTVDIGGGLSTSYVLEDKEPEEFTYSLYKQELEKSAPELFDNKRRVITEFGRSLALKAGKTLTRVHFIKDWIPEIRPIIQTNVGVNQFIRETYLPKVWTHRITLLDSKGNLKSKQEDQGVTYDIAGPLCFQGDYLKSRVHLPKAEKGDVLVLHDTGAYCMSMYSRYNSIIPSVVYGIEVLPNGELSIECFKEKE</sequence>
<proteinExistence type="predicted"/>
<dbReference type="InterPro" id="IPR022644">
    <property type="entry name" value="De-COase2_N"/>
</dbReference>
<reference evidence="6" key="1">
    <citation type="submission" date="2014-05" db="EMBL/GenBank/DDBJ databases">
        <authorList>
            <person name="Chronopoulou M."/>
        </authorList>
    </citation>
    <scope>NUCLEOTIDE SEQUENCE</scope>
    <source>
        <tissue evidence="6">Whole organism</tissue>
    </source>
</reference>
<dbReference type="SUPFAM" id="SSF51419">
    <property type="entry name" value="PLP-binding barrel"/>
    <property type="match status" value="1"/>
</dbReference>
<organism evidence="6">
    <name type="scientific">Lepeophtheirus salmonis</name>
    <name type="common">Salmon louse</name>
    <name type="synonym">Caligus salmonis</name>
    <dbReference type="NCBI Taxonomy" id="72036"/>
    <lineage>
        <taxon>Eukaryota</taxon>
        <taxon>Metazoa</taxon>
        <taxon>Ecdysozoa</taxon>
        <taxon>Arthropoda</taxon>
        <taxon>Crustacea</taxon>
        <taxon>Multicrustacea</taxon>
        <taxon>Hexanauplia</taxon>
        <taxon>Copepoda</taxon>
        <taxon>Siphonostomatoida</taxon>
        <taxon>Caligidae</taxon>
        <taxon>Lepeophtheirus</taxon>
    </lineage>
</organism>
<dbReference type="PRINTS" id="PR01179">
    <property type="entry name" value="ODADCRBXLASE"/>
</dbReference>
<dbReference type="Gene3D" id="3.20.20.10">
    <property type="entry name" value="Alanine racemase"/>
    <property type="match status" value="1"/>
</dbReference>
<feature type="domain" description="Orn/DAP/Arg decarboxylase 2 N-terminal" evidence="5">
    <location>
        <begin position="31"/>
        <end position="288"/>
    </location>
</feature>
<keyword evidence="2 4" id="KW-0663">Pyridoxal phosphate</keyword>
<feature type="active site" description="Proton donor" evidence="4">
    <location>
        <position position="362"/>
    </location>
</feature>
<dbReference type="PRINTS" id="PR01182">
    <property type="entry name" value="ORNDCRBXLASE"/>
</dbReference>
<dbReference type="EMBL" id="HACA01010028">
    <property type="protein sequence ID" value="CDW27389.1"/>
    <property type="molecule type" value="Transcribed_RNA"/>
</dbReference>
<dbReference type="GO" id="GO:0009089">
    <property type="term" value="P:lysine biosynthetic process via diaminopimelate"/>
    <property type="evidence" value="ECO:0007669"/>
    <property type="project" value="TreeGrafter"/>
</dbReference>
<dbReference type="AlphaFoldDB" id="A0A0K2TN78"/>
<feature type="non-terminal residue" evidence="6">
    <location>
        <position position="427"/>
    </location>
</feature>
<protein>
    <recommendedName>
        <fullName evidence="5">Orn/DAP/Arg decarboxylase 2 N-terminal domain-containing protein</fullName>
    </recommendedName>
</protein>
<dbReference type="InterPro" id="IPR009006">
    <property type="entry name" value="Ala_racemase/Decarboxylase_C"/>
</dbReference>
<dbReference type="GO" id="GO:0008836">
    <property type="term" value="F:diaminopimelate decarboxylase activity"/>
    <property type="evidence" value="ECO:0007669"/>
    <property type="project" value="TreeGrafter"/>
</dbReference>
<dbReference type="PROSITE" id="PS00879">
    <property type="entry name" value="ODR_DC_2_2"/>
    <property type="match status" value="1"/>
</dbReference>
<dbReference type="InterPro" id="IPR022657">
    <property type="entry name" value="De-COase2_CS"/>
</dbReference>
<dbReference type="InterPro" id="IPR002433">
    <property type="entry name" value="Orn_de-COase"/>
</dbReference>
<comment type="cofactor">
    <cofactor evidence="1 4">
        <name>pyridoxal 5'-phosphate</name>
        <dbReference type="ChEBI" id="CHEBI:597326"/>
    </cofactor>
</comment>
<evidence type="ECO:0000256" key="1">
    <source>
        <dbReference type="ARBA" id="ARBA00001933"/>
    </source>
</evidence>
<dbReference type="GO" id="GO:0006596">
    <property type="term" value="P:polyamine biosynthetic process"/>
    <property type="evidence" value="ECO:0007669"/>
    <property type="project" value="UniProtKB-KW"/>
</dbReference>
<dbReference type="InterPro" id="IPR000183">
    <property type="entry name" value="Orn/DAP/Arg_de-COase"/>
</dbReference>
<evidence type="ECO:0000256" key="4">
    <source>
        <dbReference type="PIRSR" id="PIRSR600183-50"/>
    </source>
</evidence>
<dbReference type="PANTHER" id="PTHR43727">
    <property type="entry name" value="DIAMINOPIMELATE DECARBOXYLASE"/>
    <property type="match status" value="1"/>
</dbReference>
<dbReference type="InterPro" id="IPR022653">
    <property type="entry name" value="De-COase2_pyr-phos_BS"/>
</dbReference>
<name>A0A0K2TN78_LEPSM</name>
<evidence type="ECO:0000256" key="3">
    <source>
        <dbReference type="ARBA" id="ARBA00023115"/>
    </source>
</evidence>
<dbReference type="OrthoDB" id="5034579at2759"/>
<accession>A0A0K2TN78</accession>
<evidence type="ECO:0000256" key="2">
    <source>
        <dbReference type="ARBA" id="ARBA00022898"/>
    </source>
</evidence>
<evidence type="ECO:0000313" key="6">
    <source>
        <dbReference type="EMBL" id="CDW27389.1"/>
    </source>
</evidence>
<dbReference type="PROSITE" id="PS00878">
    <property type="entry name" value="ODR_DC_2_1"/>
    <property type="match status" value="1"/>
</dbReference>
<dbReference type="InterPro" id="IPR029066">
    <property type="entry name" value="PLP-binding_barrel"/>
</dbReference>
<dbReference type="Pfam" id="PF02784">
    <property type="entry name" value="Orn_Arg_deC_N"/>
    <property type="match status" value="1"/>
</dbReference>
<keyword evidence="3" id="KW-0620">Polyamine biosynthesis</keyword>
<dbReference type="Gene3D" id="2.40.37.10">
    <property type="entry name" value="Lyase, Ornithine Decarboxylase, Chain A, domain 1"/>
    <property type="match status" value="1"/>
</dbReference>
<dbReference type="PANTHER" id="PTHR43727:SF3">
    <property type="entry name" value="GROUP IV DECARBOXYLASE"/>
    <property type="match status" value="1"/>
</dbReference>